<evidence type="ECO:0000313" key="16">
    <source>
        <dbReference type="EMBL" id="JAT51782.1"/>
    </source>
</evidence>
<evidence type="ECO:0000256" key="12">
    <source>
        <dbReference type="ARBA" id="ARBA00073453"/>
    </source>
</evidence>
<evidence type="ECO:0000256" key="2">
    <source>
        <dbReference type="ARBA" id="ARBA00004123"/>
    </source>
</evidence>
<dbReference type="AlphaFoldDB" id="A0A1D1YAX4"/>
<keyword evidence="3" id="KW-0540">Nuclease</keyword>
<comment type="cofactor">
    <cofactor evidence="1">
        <name>Mg(2+)</name>
        <dbReference type="ChEBI" id="CHEBI:18420"/>
    </cofactor>
</comment>
<dbReference type="GO" id="GO:0006281">
    <property type="term" value="P:DNA repair"/>
    <property type="evidence" value="ECO:0007669"/>
    <property type="project" value="UniProtKB-KW"/>
</dbReference>
<dbReference type="SMART" id="SM00485">
    <property type="entry name" value="XPGN"/>
    <property type="match status" value="1"/>
</dbReference>
<evidence type="ECO:0000256" key="8">
    <source>
        <dbReference type="ARBA" id="ARBA00022842"/>
    </source>
</evidence>
<keyword evidence="10" id="KW-0539">Nucleus</keyword>
<keyword evidence="8" id="KW-0460">Magnesium</keyword>
<evidence type="ECO:0000259" key="14">
    <source>
        <dbReference type="SMART" id="SM00484"/>
    </source>
</evidence>
<feature type="domain" description="XPG-I" evidence="14">
    <location>
        <begin position="143"/>
        <end position="213"/>
    </location>
</feature>
<dbReference type="FunFam" id="1.10.150.20:FF:000030">
    <property type="entry name" value="Flap endonuclease GEN-like 1"/>
    <property type="match status" value="1"/>
</dbReference>
<evidence type="ECO:0000256" key="6">
    <source>
        <dbReference type="ARBA" id="ARBA00022763"/>
    </source>
</evidence>
<keyword evidence="4" id="KW-0479">Metal-binding</keyword>
<dbReference type="PRINTS" id="PR00853">
    <property type="entry name" value="XPGRADSUPER"/>
</dbReference>
<evidence type="ECO:0000256" key="10">
    <source>
        <dbReference type="ARBA" id="ARBA00023242"/>
    </source>
</evidence>
<feature type="region of interest" description="Disordered" evidence="13">
    <location>
        <begin position="535"/>
        <end position="610"/>
    </location>
</feature>
<feature type="compositionally biased region" description="Polar residues" evidence="13">
    <location>
        <begin position="541"/>
        <end position="559"/>
    </location>
</feature>
<evidence type="ECO:0000256" key="9">
    <source>
        <dbReference type="ARBA" id="ARBA00023204"/>
    </source>
</evidence>
<dbReference type="GO" id="GO:0009555">
    <property type="term" value="P:pollen development"/>
    <property type="evidence" value="ECO:0007669"/>
    <property type="project" value="TreeGrafter"/>
</dbReference>
<dbReference type="EMBL" id="GDJX01016154">
    <property type="protein sequence ID" value="JAT51782.1"/>
    <property type="molecule type" value="Transcribed_RNA"/>
</dbReference>
<reference evidence="16" key="1">
    <citation type="submission" date="2015-07" db="EMBL/GenBank/DDBJ databases">
        <title>Transcriptome Assembly of Anthurium amnicola.</title>
        <authorList>
            <person name="Suzuki J."/>
        </authorList>
    </citation>
    <scope>NUCLEOTIDE SEQUENCE</scope>
</reference>
<gene>
    <name evidence="16" type="primary">RAD_0</name>
    <name evidence="16" type="ORF">g.66874</name>
</gene>
<comment type="subcellular location">
    <subcellularLocation>
        <location evidence="2">Nucleus</location>
    </subcellularLocation>
</comment>
<dbReference type="GO" id="GO:0046872">
    <property type="term" value="F:metal ion binding"/>
    <property type="evidence" value="ECO:0007669"/>
    <property type="project" value="UniProtKB-KW"/>
</dbReference>
<feature type="compositionally biased region" description="Polar residues" evidence="13">
    <location>
        <begin position="592"/>
        <end position="601"/>
    </location>
</feature>
<dbReference type="Pfam" id="PF00752">
    <property type="entry name" value="XPG_N"/>
    <property type="match status" value="1"/>
</dbReference>
<protein>
    <recommendedName>
        <fullName evidence="12">Flap endonuclease GEN-like 1</fullName>
    </recommendedName>
</protein>
<evidence type="ECO:0000256" key="4">
    <source>
        <dbReference type="ARBA" id="ARBA00022723"/>
    </source>
</evidence>
<dbReference type="SUPFAM" id="SSF47807">
    <property type="entry name" value="5' to 3' exonuclease, C-terminal subdomain"/>
    <property type="match status" value="1"/>
</dbReference>
<dbReference type="Gene3D" id="3.40.50.1010">
    <property type="entry name" value="5'-nuclease"/>
    <property type="match status" value="1"/>
</dbReference>
<dbReference type="Gene3D" id="1.10.150.20">
    <property type="entry name" value="5' to 3' exonuclease, C-terminal subdomain"/>
    <property type="match status" value="1"/>
</dbReference>
<keyword evidence="7" id="KW-0378">Hydrolase</keyword>
<dbReference type="PANTHER" id="PTHR11081">
    <property type="entry name" value="FLAP ENDONUCLEASE FAMILY MEMBER"/>
    <property type="match status" value="1"/>
</dbReference>
<name>A0A1D1YAX4_9ARAE</name>
<comment type="similarity">
    <text evidence="11">Belongs to the XPG/RAD2 endonuclease family. GEN subfamily.</text>
</comment>
<dbReference type="InterPro" id="IPR036279">
    <property type="entry name" value="5-3_exonuclease_C_sf"/>
</dbReference>
<proteinExistence type="inferred from homology"/>
<evidence type="ECO:0000259" key="15">
    <source>
        <dbReference type="SMART" id="SM00485"/>
    </source>
</evidence>
<dbReference type="InterPro" id="IPR006085">
    <property type="entry name" value="XPG_DNA_repair_N"/>
</dbReference>
<dbReference type="PANTHER" id="PTHR11081:SF59">
    <property type="entry name" value="FI23547P1"/>
    <property type="match status" value="1"/>
</dbReference>
<evidence type="ECO:0000256" key="5">
    <source>
        <dbReference type="ARBA" id="ARBA00022759"/>
    </source>
</evidence>
<evidence type="ECO:0000256" key="7">
    <source>
        <dbReference type="ARBA" id="ARBA00022801"/>
    </source>
</evidence>
<accession>A0A1D1YAX4</accession>
<dbReference type="GO" id="GO:0005634">
    <property type="term" value="C:nucleus"/>
    <property type="evidence" value="ECO:0007669"/>
    <property type="project" value="UniProtKB-SubCell"/>
</dbReference>
<sequence length="610" mass="68657">MGVGGKFWDVLKPYARSEGMDFVRDKRVAVDLSFWIVQHDSAIRGAYMKRSAGGAPRNPHIRVTFFRTVNLFAKMGAYPVFVVDGEPPRMKAQARVERFCRASGLDPSALGLTRSEMDDGDGPVVQRNRYFTRCVQECVELLELLGMPILRATSEAEALCAQLNIEGQVDACITADSDAFLFGAKCVIKCLHSNSKEPFECYNVADIEAGLGLRRKHLLAISLLVGNDYDLHGVPGIGVDTAIRFVQLFKEDEILHRLGEIGKGNYLNGNINFQSQSGESSSRTRSPHCSNCGHPGSKRIHLVTACVLCNASGNENCAAKPAGFKCECSACAKVDKHKLQKKQENWRVRVCQKISTEQNFPNDKIIEIYLNNNANHNKNGLSLLWENPEVDALVDFMAYYQNWKPSYTRQRLLPMLTTIFLREMASNPKEGLLLCGQYEFHSIQRMKIRFSHPFCVVKWKRVSCSNNLINEQPDFQPEDTSELNELNDLLDEPDVPLILIDDGCWFMATDEHMELVKTAFPKEVDIFLKEKELKESKSRRGMTSNKPDSSKSTSVQLSITEFYRSSKIMPQPRPGGSSENVKGLSREKQKMLTGSDQSLSKSARRRRLFG</sequence>
<evidence type="ECO:0000256" key="11">
    <source>
        <dbReference type="ARBA" id="ARBA00038112"/>
    </source>
</evidence>
<dbReference type="SUPFAM" id="SSF88723">
    <property type="entry name" value="PIN domain-like"/>
    <property type="match status" value="1"/>
</dbReference>
<dbReference type="InterPro" id="IPR029060">
    <property type="entry name" value="PIN-like_dom_sf"/>
</dbReference>
<dbReference type="Pfam" id="PF00867">
    <property type="entry name" value="XPG_I"/>
    <property type="match status" value="1"/>
</dbReference>
<dbReference type="SMART" id="SM00484">
    <property type="entry name" value="XPGI"/>
    <property type="match status" value="1"/>
</dbReference>
<evidence type="ECO:0000256" key="3">
    <source>
        <dbReference type="ARBA" id="ARBA00022722"/>
    </source>
</evidence>
<feature type="domain" description="XPG N-terminal" evidence="15">
    <location>
        <begin position="1"/>
        <end position="105"/>
    </location>
</feature>
<dbReference type="InterPro" id="IPR006086">
    <property type="entry name" value="XPG-I_dom"/>
</dbReference>
<evidence type="ECO:0000256" key="1">
    <source>
        <dbReference type="ARBA" id="ARBA00001946"/>
    </source>
</evidence>
<dbReference type="FunFam" id="3.40.50.1010:FF:000032">
    <property type="entry name" value="Flap endonuclease GEN-like 1"/>
    <property type="match status" value="1"/>
</dbReference>
<evidence type="ECO:0000256" key="13">
    <source>
        <dbReference type="SAM" id="MobiDB-lite"/>
    </source>
</evidence>
<keyword evidence="5 16" id="KW-0255">Endonuclease</keyword>
<dbReference type="GO" id="GO:0017108">
    <property type="term" value="F:5'-flap endonuclease activity"/>
    <property type="evidence" value="ECO:0007669"/>
    <property type="project" value="TreeGrafter"/>
</dbReference>
<keyword evidence="9" id="KW-0234">DNA repair</keyword>
<dbReference type="InterPro" id="IPR006084">
    <property type="entry name" value="XPG/Rad2"/>
</dbReference>
<dbReference type="CDD" id="cd09869">
    <property type="entry name" value="PIN_GEN1"/>
    <property type="match status" value="1"/>
</dbReference>
<organism evidence="16">
    <name type="scientific">Anthurium amnicola</name>
    <dbReference type="NCBI Taxonomy" id="1678845"/>
    <lineage>
        <taxon>Eukaryota</taxon>
        <taxon>Viridiplantae</taxon>
        <taxon>Streptophyta</taxon>
        <taxon>Embryophyta</taxon>
        <taxon>Tracheophyta</taxon>
        <taxon>Spermatophyta</taxon>
        <taxon>Magnoliopsida</taxon>
        <taxon>Liliopsida</taxon>
        <taxon>Araceae</taxon>
        <taxon>Pothoideae</taxon>
        <taxon>Potheae</taxon>
        <taxon>Anthurium</taxon>
    </lineage>
</organism>
<keyword evidence="6" id="KW-0227">DNA damage</keyword>